<gene>
    <name evidence="1" type="ORF">ENM66_03860</name>
</gene>
<name>A0A7J3Z6K0_9CREN</name>
<dbReference type="AlphaFoldDB" id="A0A7J3Z6K0"/>
<reference evidence="1" key="1">
    <citation type="journal article" date="2020" name="mSystems">
        <title>Genome- and Community-Level Interaction Insights into Carbon Utilization and Element Cycling Functions of Hydrothermarchaeota in Hydrothermal Sediment.</title>
        <authorList>
            <person name="Zhou Z."/>
            <person name="Liu Y."/>
            <person name="Xu W."/>
            <person name="Pan J."/>
            <person name="Luo Z.H."/>
            <person name="Li M."/>
        </authorList>
    </citation>
    <scope>NUCLEOTIDE SEQUENCE [LARGE SCALE GENOMIC DNA]</scope>
    <source>
        <strain evidence="1">SpSt-1105</strain>
    </source>
</reference>
<dbReference type="EMBL" id="DRYQ01000053">
    <property type="protein sequence ID" value="HHQ50469.1"/>
    <property type="molecule type" value="Genomic_DNA"/>
</dbReference>
<comment type="caution">
    <text evidence="1">The sequence shown here is derived from an EMBL/GenBank/DDBJ whole genome shotgun (WGS) entry which is preliminary data.</text>
</comment>
<accession>A0A7J3Z6K0</accession>
<proteinExistence type="predicted"/>
<evidence type="ECO:0000313" key="1">
    <source>
        <dbReference type="EMBL" id="HHQ50469.1"/>
    </source>
</evidence>
<protein>
    <submittedName>
        <fullName evidence="1">Uncharacterized protein</fullName>
    </submittedName>
</protein>
<sequence>MDINAIMVVYDLRLRDLRELYLEIRYYGPALSIVKDKGEEFFNEVRRVYDNMTNELVARKCLSGAGFGGIGYSIGGE</sequence>
<organism evidence="1">
    <name type="scientific">Ignisphaera aggregans</name>
    <dbReference type="NCBI Taxonomy" id="334771"/>
    <lineage>
        <taxon>Archaea</taxon>
        <taxon>Thermoproteota</taxon>
        <taxon>Thermoprotei</taxon>
        <taxon>Desulfurococcales</taxon>
        <taxon>Desulfurococcaceae</taxon>
        <taxon>Ignisphaera</taxon>
    </lineage>
</organism>